<dbReference type="InterPro" id="IPR013728">
    <property type="entry name" value="BT_3987-like_N"/>
</dbReference>
<evidence type="ECO:0000259" key="2">
    <source>
        <dbReference type="Pfam" id="PF08522"/>
    </source>
</evidence>
<feature type="chain" id="PRO_5044586736" evidence="1">
    <location>
        <begin position="23"/>
        <end position="348"/>
    </location>
</feature>
<dbReference type="Gene3D" id="2.60.40.1740">
    <property type="entry name" value="hypothetical protein (bacova_03559)"/>
    <property type="match status" value="1"/>
</dbReference>
<dbReference type="Proteomes" id="UP000254424">
    <property type="component" value="Unassembled WGS sequence"/>
</dbReference>
<dbReference type="OrthoDB" id="1041979at2"/>
<dbReference type="PROSITE" id="PS51257">
    <property type="entry name" value="PROKAR_LIPOPROTEIN"/>
    <property type="match status" value="1"/>
</dbReference>
<dbReference type="Pfam" id="PF18620">
    <property type="entry name" value="DUF5627"/>
    <property type="match status" value="1"/>
</dbReference>
<evidence type="ECO:0000313" key="7">
    <source>
        <dbReference type="EMBL" id="SUV28501.1"/>
    </source>
</evidence>
<dbReference type="Gene3D" id="2.40.128.420">
    <property type="match status" value="1"/>
</dbReference>
<evidence type="ECO:0000313" key="11">
    <source>
        <dbReference type="Proteomes" id="UP000335496"/>
    </source>
</evidence>
<gene>
    <name evidence="5" type="ORF">DW701_02550</name>
    <name evidence="6" type="ORF">EAJ03_11095</name>
    <name evidence="4" type="ORF">F2Z23_11690</name>
    <name evidence="7" type="ORF">NCTC11155_00451</name>
</gene>
<dbReference type="Pfam" id="PF08522">
    <property type="entry name" value="BT_3987-like_N"/>
    <property type="match status" value="1"/>
</dbReference>
<dbReference type="Proteomes" id="UP000335496">
    <property type="component" value="Unassembled WGS sequence"/>
</dbReference>
<dbReference type="Proteomes" id="UP000291917">
    <property type="component" value="Unassembled WGS sequence"/>
</dbReference>
<evidence type="ECO:0000313" key="4">
    <source>
        <dbReference type="EMBL" id="KAA5273310.1"/>
    </source>
</evidence>
<feature type="domain" description="DUF5627" evidence="3">
    <location>
        <begin position="202"/>
        <end position="334"/>
    </location>
</feature>
<dbReference type="AlphaFoldDB" id="A0A380YLH7"/>
<proteinExistence type="predicted"/>
<dbReference type="STRING" id="483216.BACEGG_01297"/>
<evidence type="ECO:0000256" key="1">
    <source>
        <dbReference type="SAM" id="SignalP"/>
    </source>
</evidence>
<dbReference type="EMBL" id="VVZX01000015">
    <property type="protein sequence ID" value="KAA5273310.1"/>
    <property type="molecule type" value="Genomic_DNA"/>
</dbReference>
<evidence type="ECO:0000313" key="10">
    <source>
        <dbReference type="Proteomes" id="UP000291917"/>
    </source>
</evidence>
<evidence type="ECO:0000313" key="6">
    <source>
        <dbReference type="EMBL" id="RYT72845.1"/>
    </source>
</evidence>
<dbReference type="EMBL" id="QSLA01000002">
    <property type="protein sequence ID" value="RHF11684.1"/>
    <property type="molecule type" value="Genomic_DNA"/>
</dbReference>
<keyword evidence="1" id="KW-0732">Signal</keyword>
<reference evidence="6 10" key="4">
    <citation type="journal article" date="2019" name="Science, e1252229">
        <title>Invertible promoters mediate bacterial phase variation, antibiotic resistance, and host adaptation in the gut.</title>
        <authorList>
            <person name="Jiang X."/>
            <person name="Hall A.B."/>
            <person name="Arthur T.D."/>
            <person name="Plichta D.R."/>
            <person name="Covington C.T."/>
            <person name="Poyet M."/>
            <person name="Crothers J."/>
            <person name="Moses P.L."/>
            <person name="Tolonen A.C."/>
            <person name="Vlamakis H."/>
            <person name="Alm E.J."/>
            <person name="Xavier R.J."/>
        </authorList>
    </citation>
    <scope>NUCLEOTIDE SEQUENCE [LARGE SCALE GENOMIC DNA]</scope>
    <source>
        <strain evidence="10">bj_0095</strain>
        <strain evidence="6">Bj_0095</strain>
    </source>
</reference>
<reference evidence="7 8" key="1">
    <citation type="submission" date="2018-06" db="EMBL/GenBank/DDBJ databases">
        <authorList>
            <consortium name="Pathogen Informatics"/>
            <person name="Doyle S."/>
        </authorList>
    </citation>
    <scope>NUCLEOTIDE SEQUENCE [LARGE SCALE GENOMIC DNA]</scope>
    <source>
        <strain evidence="7 8">NCTC11155</strain>
    </source>
</reference>
<dbReference type="EMBL" id="RCXL01000016">
    <property type="protein sequence ID" value="RYT72845.1"/>
    <property type="molecule type" value="Genomic_DNA"/>
</dbReference>
<dbReference type="InterPro" id="IPR040580">
    <property type="entry name" value="DUF5627"/>
</dbReference>
<evidence type="ECO:0000313" key="9">
    <source>
        <dbReference type="Proteomes" id="UP000283538"/>
    </source>
</evidence>
<evidence type="ECO:0000313" key="8">
    <source>
        <dbReference type="Proteomes" id="UP000254424"/>
    </source>
</evidence>
<organism evidence="7 8">
    <name type="scientific">Bacteroides eggerthii</name>
    <dbReference type="NCBI Taxonomy" id="28111"/>
    <lineage>
        <taxon>Bacteria</taxon>
        <taxon>Pseudomonadati</taxon>
        <taxon>Bacteroidota</taxon>
        <taxon>Bacteroidia</taxon>
        <taxon>Bacteroidales</taxon>
        <taxon>Bacteroidaceae</taxon>
        <taxon>Bacteroides</taxon>
    </lineage>
</organism>
<protein>
    <submittedName>
        <fullName evidence="4">DUF1735 domain-containing protein</fullName>
    </submittedName>
    <submittedName>
        <fullName evidence="7">Domain of uncharacterized function (DUF1735)</fullName>
    </submittedName>
</protein>
<keyword evidence="11" id="KW-1185">Reference proteome</keyword>
<dbReference type="GeneID" id="93070394"/>
<feature type="domain" description="BT-3987-like N-terminal" evidence="2">
    <location>
        <begin position="39"/>
        <end position="162"/>
    </location>
</feature>
<dbReference type="EMBL" id="UFSX01000001">
    <property type="protein sequence ID" value="SUV28501.1"/>
    <property type="molecule type" value="Genomic_DNA"/>
</dbReference>
<reference evidence="4 11" key="3">
    <citation type="journal article" date="2019" name="Nat. Med.">
        <title>A library of human gut bacterial isolates paired with longitudinal multiomics data enables mechanistic microbiome research.</title>
        <authorList>
            <person name="Poyet M."/>
            <person name="Groussin M."/>
            <person name="Gibbons S.M."/>
            <person name="Avila-Pacheco J."/>
            <person name="Jiang X."/>
            <person name="Kearney S.M."/>
            <person name="Perrotta A.R."/>
            <person name="Berdy B."/>
            <person name="Zhao S."/>
            <person name="Lieberman T.D."/>
            <person name="Swanson P.K."/>
            <person name="Smith M."/>
            <person name="Roesemann S."/>
            <person name="Alexander J.E."/>
            <person name="Rich S.A."/>
            <person name="Livny J."/>
            <person name="Vlamakis H."/>
            <person name="Clish C."/>
            <person name="Bullock K."/>
            <person name="Deik A."/>
            <person name="Scott J."/>
            <person name="Pierce K.A."/>
            <person name="Xavier R.J."/>
            <person name="Alm E.J."/>
        </authorList>
    </citation>
    <scope>NUCLEOTIDE SEQUENCE [LARGE SCALE GENOMIC DNA]</scope>
    <source>
        <strain evidence="4 11">BIOML-A1</strain>
    </source>
</reference>
<sequence>MEMKLYKLLSTMALGGLAFAFASCENADKSFPDYEGGTSVYFAYQYPVRTIVLGNDEIVDNSLDRQHKCAIYATMGGAYGGRDITIDIAVDNTLCDNLFFEDGTPVLPMPSTYYTLAGDKISYNGEHWGNVEVQLTDAFFADEKALGCNYVIPVVMKGQTGADRILTGTPLIEGDKPVRTNSDYWSVLPKDYVLYCVKYMNPWHASYLRRGIDKITENGTVTTSERHAQSVEKDEVCGITTRSLNTAVFPISTTSTNGTTVNCDLLLTFNDDNECTITSGTTGVSATGSGKFVEDGEKNSWGNKDRDAIYLEYDVDFGFKQIATKDTLVLQTRGTNKLEVFAPKYKAN</sequence>
<dbReference type="Proteomes" id="UP000283538">
    <property type="component" value="Unassembled WGS sequence"/>
</dbReference>
<evidence type="ECO:0000259" key="3">
    <source>
        <dbReference type="Pfam" id="PF18620"/>
    </source>
</evidence>
<dbReference type="RefSeq" id="WP_004289596.1">
    <property type="nucleotide sequence ID" value="NZ_CABKNQ010000019.1"/>
</dbReference>
<evidence type="ECO:0000313" key="5">
    <source>
        <dbReference type="EMBL" id="RHF11684.1"/>
    </source>
</evidence>
<name>A0A380YLH7_9BACE</name>
<reference evidence="5 9" key="2">
    <citation type="submission" date="2018-08" db="EMBL/GenBank/DDBJ databases">
        <title>A genome reference for cultivated species of the human gut microbiota.</title>
        <authorList>
            <person name="Zou Y."/>
            <person name="Xue W."/>
            <person name="Luo G."/>
        </authorList>
    </citation>
    <scope>NUCLEOTIDE SEQUENCE [LARGE SCALE GENOMIC DNA]</scope>
    <source>
        <strain evidence="5 9">AM26-26AC</strain>
    </source>
</reference>
<accession>A0A380YLH7</accession>
<feature type="signal peptide" evidence="1">
    <location>
        <begin position="1"/>
        <end position="22"/>
    </location>
</feature>